<dbReference type="InterPro" id="IPR050789">
    <property type="entry name" value="Diverse_Enzym_Activities"/>
</dbReference>
<dbReference type="PANTHER" id="PTHR43283">
    <property type="entry name" value="BETA-LACTAMASE-RELATED"/>
    <property type="match status" value="1"/>
</dbReference>
<evidence type="ECO:0000256" key="1">
    <source>
        <dbReference type="SAM" id="MobiDB-lite"/>
    </source>
</evidence>
<accession>A0ABW7N5I2</accession>
<dbReference type="InterPro" id="IPR001466">
    <property type="entry name" value="Beta-lactam-related"/>
</dbReference>
<organism evidence="3 4">
    <name type="scientific">Marinoscillum luteum</name>
    <dbReference type="NCBI Taxonomy" id="861051"/>
    <lineage>
        <taxon>Bacteria</taxon>
        <taxon>Pseudomonadati</taxon>
        <taxon>Bacteroidota</taxon>
        <taxon>Cytophagia</taxon>
        <taxon>Cytophagales</taxon>
        <taxon>Reichenbachiellaceae</taxon>
        <taxon>Marinoscillum</taxon>
    </lineage>
</organism>
<evidence type="ECO:0000313" key="4">
    <source>
        <dbReference type="Proteomes" id="UP001610063"/>
    </source>
</evidence>
<feature type="region of interest" description="Disordered" evidence="1">
    <location>
        <begin position="502"/>
        <end position="522"/>
    </location>
</feature>
<dbReference type="EMBL" id="JBIPKE010000013">
    <property type="protein sequence ID" value="MFH6982855.1"/>
    <property type="molecule type" value="Genomic_DNA"/>
</dbReference>
<dbReference type="Proteomes" id="UP001610063">
    <property type="component" value="Unassembled WGS sequence"/>
</dbReference>
<dbReference type="Pfam" id="PF00144">
    <property type="entry name" value="Beta-lactamase"/>
    <property type="match status" value="1"/>
</dbReference>
<dbReference type="PROSITE" id="PS51257">
    <property type="entry name" value="PROKAR_LIPOPROTEIN"/>
    <property type="match status" value="1"/>
</dbReference>
<comment type="caution">
    <text evidence="3">The sequence shown here is derived from an EMBL/GenBank/DDBJ whole genome shotgun (WGS) entry which is preliminary data.</text>
</comment>
<reference evidence="3 4" key="1">
    <citation type="journal article" date="2013" name="Int. J. Syst. Evol. Microbiol.">
        <title>Marinoscillum luteum sp. nov., isolated from marine sediment.</title>
        <authorList>
            <person name="Cha I.T."/>
            <person name="Park S.J."/>
            <person name="Kim S.J."/>
            <person name="Kim J.G."/>
            <person name="Jung M.Y."/>
            <person name="Shin K.S."/>
            <person name="Kwon K.K."/>
            <person name="Yang S.H."/>
            <person name="Seo Y.S."/>
            <person name="Rhee S.K."/>
        </authorList>
    </citation>
    <scope>NUCLEOTIDE SEQUENCE [LARGE SCALE GENOMIC DNA]</scope>
    <source>
        <strain evidence="3 4">KCTC 23939</strain>
    </source>
</reference>
<dbReference type="Gene3D" id="3.40.710.10">
    <property type="entry name" value="DD-peptidase/beta-lactamase superfamily"/>
    <property type="match status" value="1"/>
</dbReference>
<keyword evidence="3" id="KW-0378">Hydrolase</keyword>
<evidence type="ECO:0000259" key="2">
    <source>
        <dbReference type="Pfam" id="PF00144"/>
    </source>
</evidence>
<evidence type="ECO:0000313" key="3">
    <source>
        <dbReference type="EMBL" id="MFH6982855.1"/>
    </source>
</evidence>
<dbReference type="GO" id="GO:0016787">
    <property type="term" value="F:hydrolase activity"/>
    <property type="evidence" value="ECO:0007669"/>
    <property type="project" value="UniProtKB-KW"/>
</dbReference>
<keyword evidence="4" id="KW-1185">Reference proteome</keyword>
<proteinExistence type="predicted"/>
<dbReference type="SUPFAM" id="SSF56601">
    <property type="entry name" value="beta-lactamase/transpeptidase-like"/>
    <property type="match status" value="1"/>
</dbReference>
<feature type="compositionally biased region" description="Polar residues" evidence="1">
    <location>
        <begin position="507"/>
        <end position="522"/>
    </location>
</feature>
<feature type="domain" description="Beta-lactamase-related" evidence="2">
    <location>
        <begin position="63"/>
        <end position="328"/>
    </location>
</feature>
<name>A0ABW7N5I2_9BACT</name>
<sequence>MRKHFAPLFILLIIFTSCNDQKVAENASPNDLPRSTPEAEGISSLAISTLIDSMNLSNLGFHSIMIIRHGQVVAEGWWNPYREELKHSLYSLSKSFTSTAIGFAVQEGLLTVNDPVISFFPNDLPAEVSDRLASMTINNLLTMNTGHSEGTLNTMRNDSTGNWPKAFLAQPLTHEPGTHFFYNTGATYMLSNIIQQKTGLTVQAYLTPRLFEPLGITGMDWELDPKGVNVGGYGLRVKTEDIAKLGLLYLNKGEWKGEQLLSADWVEEATSKQVTSQEGDNDWSQGYGYQFWRCKPAGLYRGDGAFGQYCIVMPEQDAVVAITSETFDMQACMTLIWKYLLPEMKPDELDEDPEAWNALQSKMKALSLPVPAYATSSPMTSLLQGKVIALEPNEFDIESLAFTFGVNDVSMDIYRPYGQSTMILGVNEWRSSALDRYNLFERPDQQPIRSVTAGTLGWKDSKTMVINVRYLEMANGDEITLSFDEGGKVTLSFLGSVAAGRQDSSENRTPITGVIQQQQETL</sequence>
<dbReference type="RefSeq" id="WP_395416490.1">
    <property type="nucleotide sequence ID" value="NZ_JBIPKE010000013.1"/>
</dbReference>
<dbReference type="InterPro" id="IPR012338">
    <property type="entry name" value="Beta-lactam/transpept-like"/>
</dbReference>
<gene>
    <name evidence="3" type="ORF">ACHKAR_05375</name>
</gene>
<protein>
    <submittedName>
        <fullName evidence="3">Serine hydrolase domain-containing protein</fullName>
        <ecNumber evidence="3">3.-.-.-</ecNumber>
    </submittedName>
</protein>
<dbReference type="PANTHER" id="PTHR43283:SF7">
    <property type="entry name" value="BETA-LACTAMASE-RELATED DOMAIN-CONTAINING PROTEIN"/>
    <property type="match status" value="1"/>
</dbReference>
<dbReference type="EC" id="3.-.-.-" evidence="3"/>